<dbReference type="Proteomes" id="UP000268727">
    <property type="component" value="Unassembled WGS sequence"/>
</dbReference>
<protein>
    <submittedName>
        <fullName evidence="1">Uncharacterized protein</fullName>
    </submittedName>
</protein>
<proteinExistence type="predicted"/>
<sequence length="50" mass="5122">MPVITRTSEFRPGRWIMLAAAACAIAYVLGAASTMPDSTVTAPPSAVCAP</sequence>
<evidence type="ECO:0000313" key="2">
    <source>
        <dbReference type="Proteomes" id="UP000268727"/>
    </source>
</evidence>
<reference evidence="1 2" key="1">
    <citation type="submission" date="2018-11" db="EMBL/GenBank/DDBJ databases">
        <title>Sequencing the genomes of 1000 actinobacteria strains.</title>
        <authorList>
            <person name="Klenk H.-P."/>
        </authorList>
    </citation>
    <scope>NUCLEOTIDE SEQUENCE [LARGE SCALE GENOMIC DNA]</scope>
    <source>
        <strain evidence="1 2">DSM 44231</strain>
    </source>
</reference>
<dbReference type="RefSeq" id="WP_170185062.1">
    <property type="nucleotide sequence ID" value="NZ_RJKM01000001.1"/>
</dbReference>
<keyword evidence="2" id="KW-1185">Reference proteome</keyword>
<dbReference type="EMBL" id="RJKM01000001">
    <property type="protein sequence ID" value="ROP37422.1"/>
    <property type="molecule type" value="Genomic_DNA"/>
</dbReference>
<accession>A0A3N1H5D4</accession>
<comment type="caution">
    <text evidence="1">The sequence shown here is derived from an EMBL/GenBank/DDBJ whole genome shotgun (WGS) entry which is preliminary data.</text>
</comment>
<dbReference type="AlphaFoldDB" id="A0A3N1H5D4"/>
<gene>
    <name evidence="1" type="ORF">EDD40_2735</name>
</gene>
<organism evidence="1 2">
    <name type="scientific">Saccharothrix texasensis</name>
    <dbReference type="NCBI Taxonomy" id="103734"/>
    <lineage>
        <taxon>Bacteria</taxon>
        <taxon>Bacillati</taxon>
        <taxon>Actinomycetota</taxon>
        <taxon>Actinomycetes</taxon>
        <taxon>Pseudonocardiales</taxon>
        <taxon>Pseudonocardiaceae</taxon>
        <taxon>Saccharothrix</taxon>
    </lineage>
</organism>
<name>A0A3N1H5D4_9PSEU</name>
<evidence type="ECO:0000313" key="1">
    <source>
        <dbReference type="EMBL" id="ROP37422.1"/>
    </source>
</evidence>